<evidence type="ECO:0000259" key="4">
    <source>
        <dbReference type="PROSITE" id="PS01124"/>
    </source>
</evidence>
<keyword evidence="1" id="KW-0805">Transcription regulation</keyword>
<dbReference type="EMBL" id="BSFQ01000003">
    <property type="protein sequence ID" value="GLL09865.1"/>
    <property type="molecule type" value="Genomic_DNA"/>
</dbReference>
<organism evidence="5 6">
    <name type="scientific">Pseudonocardia halophobica</name>
    <dbReference type="NCBI Taxonomy" id="29401"/>
    <lineage>
        <taxon>Bacteria</taxon>
        <taxon>Bacillati</taxon>
        <taxon>Actinomycetota</taxon>
        <taxon>Actinomycetes</taxon>
        <taxon>Pseudonocardiales</taxon>
        <taxon>Pseudonocardiaceae</taxon>
        <taxon>Pseudonocardia</taxon>
    </lineage>
</organism>
<protein>
    <submittedName>
        <fullName evidence="5">Transcriptional regulator</fullName>
    </submittedName>
</protein>
<dbReference type="InterPro" id="IPR050204">
    <property type="entry name" value="AraC_XylS_family_regulators"/>
</dbReference>
<evidence type="ECO:0000256" key="2">
    <source>
        <dbReference type="ARBA" id="ARBA00023125"/>
    </source>
</evidence>
<dbReference type="InterPro" id="IPR009057">
    <property type="entry name" value="Homeodomain-like_sf"/>
</dbReference>
<gene>
    <name evidence="5" type="ORF">GCM10017577_10050</name>
</gene>
<dbReference type="InterPro" id="IPR018062">
    <property type="entry name" value="HTH_AraC-typ_CS"/>
</dbReference>
<dbReference type="InterPro" id="IPR018060">
    <property type="entry name" value="HTH_AraC"/>
</dbReference>
<sequence>MSRGVSYATADADEARELASRTFSEHDLRLVDGHPLEFRLDLVPSARLTVGRMSYGADATLAGPSMRTCYHVNLATVGESQVSQHGRRETAGVGRAGVAFLPDGPLEVRWSPDAVQYALKFPKELLESHAAKLAGTPPGEPIRFDLTFDLSSPTGRSLVATAAFLHAQLARPGGLAEMPVACHELEAALMTQLLMVVPSQFSARLRRREPNRRARVRLVVDHLDAHPEKETTTAELAELAGIGPRALQAGFQELVGLPPLAYLRAVRLDRVHAELAAGGRSVTEVAAAWGFYQPGRFARLYRERFGELPSQTAGGPVTSR</sequence>
<dbReference type="PANTHER" id="PTHR46796">
    <property type="entry name" value="HTH-TYPE TRANSCRIPTIONAL ACTIVATOR RHAS-RELATED"/>
    <property type="match status" value="1"/>
</dbReference>
<dbReference type="SUPFAM" id="SSF46689">
    <property type="entry name" value="Homeodomain-like"/>
    <property type="match status" value="2"/>
</dbReference>
<evidence type="ECO:0000313" key="6">
    <source>
        <dbReference type="Proteomes" id="UP001143463"/>
    </source>
</evidence>
<dbReference type="AlphaFoldDB" id="A0A9W6NU17"/>
<evidence type="ECO:0000256" key="3">
    <source>
        <dbReference type="ARBA" id="ARBA00023163"/>
    </source>
</evidence>
<dbReference type="PROSITE" id="PS01124">
    <property type="entry name" value="HTH_ARAC_FAMILY_2"/>
    <property type="match status" value="1"/>
</dbReference>
<dbReference type="Gene3D" id="1.10.10.60">
    <property type="entry name" value="Homeodomain-like"/>
    <property type="match status" value="1"/>
</dbReference>
<keyword evidence="3" id="KW-0804">Transcription</keyword>
<dbReference type="GO" id="GO:0003700">
    <property type="term" value="F:DNA-binding transcription factor activity"/>
    <property type="evidence" value="ECO:0007669"/>
    <property type="project" value="InterPro"/>
</dbReference>
<accession>A0A9W6NU17</accession>
<reference evidence="5" key="2">
    <citation type="submission" date="2023-01" db="EMBL/GenBank/DDBJ databases">
        <authorList>
            <person name="Sun Q."/>
            <person name="Evtushenko L."/>
        </authorList>
    </citation>
    <scope>NUCLEOTIDE SEQUENCE</scope>
    <source>
        <strain evidence="5">VKM Ac-1069</strain>
    </source>
</reference>
<evidence type="ECO:0000313" key="5">
    <source>
        <dbReference type="EMBL" id="GLL09865.1"/>
    </source>
</evidence>
<dbReference type="Proteomes" id="UP001143463">
    <property type="component" value="Unassembled WGS sequence"/>
</dbReference>
<dbReference type="SMART" id="SM00342">
    <property type="entry name" value="HTH_ARAC"/>
    <property type="match status" value="1"/>
</dbReference>
<proteinExistence type="predicted"/>
<reference evidence="5" key="1">
    <citation type="journal article" date="2014" name="Int. J. Syst. Evol. Microbiol.">
        <title>Complete genome sequence of Corynebacterium casei LMG S-19264T (=DSM 44701T), isolated from a smear-ripened cheese.</title>
        <authorList>
            <consortium name="US DOE Joint Genome Institute (JGI-PGF)"/>
            <person name="Walter F."/>
            <person name="Albersmeier A."/>
            <person name="Kalinowski J."/>
            <person name="Ruckert C."/>
        </authorList>
    </citation>
    <scope>NUCLEOTIDE SEQUENCE</scope>
    <source>
        <strain evidence="5">VKM Ac-1069</strain>
    </source>
</reference>
<dbReference type="PROSITE" id="PS00041">
    <property type="entry name" value="HTH_ARAC_FAMILY_1"/>
    <property type="match status" value="1"/>
</dbReference>
<dbReference type="Pfam" id="PF12833">
    <property type="entry name" value="HTH_18"/>
    <property type="match status" value="1"/>
</dbReference>
<evidence type="ECO:0000256" key="1">
    <source>
        <dbReference type="ARBA" id="ARBA00023015"/>
    </source>
</evidence>
<feature type="domain" description="HTH araC/xylS-type" evidence="4">
    <location>
        <begin position="217"/>
        <end position="315"/>
    </location>
</feature>
<comment type="caution">
    <text evidence="5">The sequence shown here is derived from an EMBL/GenBank/DDBJ whole genome shotgun (WGS) entry which is preliminary data.</text>
</comment>
<dbReference type="GO" id="GO:0043565">
    <property type="term" value="F:sequence-specific DNA binding"/>
    <property type="evidence" value="ECO:0007669"/>
    <property type="project" value="InterPro"/>
</dbReference>
<dbReference type="RefSeq" id="WP_037043654.1">
    <property type="nucleotide sequence ID" value="NZ_BAAAUZ010000011.1"/>
</dbReference>
<keyword evidence="6" id="KW-1185">Reference proteome</keyword>
<dbReference type="InterPro" id="IPR035418">
    <property type="entry name" value="AraC-bd_2"/>
</dbReference>
<dbReference type="Pfam" id="PF14525">
    <property type="entry name" value="AraC_binding_2"/>
    <property type="match status" value="1"/>
</dbReference>
<name>A0A9W6NU17_9PSEU</name>
<keyword evidence="2" id="KW-0238">DNA-binding</keyword>